<dbReference type="GO" id="GO:0016746">
    <property type="term" value="F:acyltransferase activity"/>
    <property type="evidence" value="ECO:0007669"/>
    <property type="project" value="UniProtKB-KW"/>
</dbReference>
<keyword evidence="2" id="KW-0808">Transferase</keyword>
<comment type="similarity">
    <text evidence="1">Belongs to the plant acyltransferase family.</text>
</comment>
<evidence type="ECO:0000313" key="4">
    <source>
        <dbReference type="EMBL" id="KAL0397270.1"/>
    </source>
</evidence>
<gene>
    <name evidence="4" type="ORF">Scaly_0175400</name>
</gene>
<dbReference type="Gene3D" id="3.30.559.10">
    <property type="entry name" value="Chloramphenicol acetyltransferase-like domain"/>
    <property type="match status" value="1"/>
</dbReference>
<name>A0AAW2SY43_9LAMI</name>
<dbReference type="PANTHER" id="PTHR31623:SF17">
    <property type="entry name" value="F21J9.9"/>
    <property type="match status" value="1"/>
</dbReference>
<dbReference type="AlphaFoldDB" id="A0AAW2SY43"/>
<proteinExistence type="inferred from homology"/>
<dbReference type="InterPro" id="IPR023213">
    <property type="entry name" value="CAT-like_dom_sf"/>
</dbReference>
<sequence length="108" mass="12292">MKIKTVSTQLIGPSSPTPPQLRHFNLSFIDQRIPPSYIPLVLYYNVSTEDRYINKQPETSRRLKSSMSDALIQFYPLAGRILEGQPLVDCNDEGILYIEATADGRYQT</sequence>
<evidence type="ECO:0000256" key="3">
    <source>
        <dbReference type="ARBA" id="ARBA00023315"/>
    </source>
</evidence>
<dbReference type="Pfam" id="PF02458">
    <property type="entry name" value="Transferase"/>
    <property type="match status" value="1"/>
</dbReference>
<dbReference type="EMBL" id="JACGWM010000001">
    <property type="protein sequence ID" value="KAL0397270.1"/>
    <property type="molecule type" value="Genomic_DNA"/>
</dbReference>
<reference evidence="4" key="2">
    <citation type="journal article" date="2024" name="Plant">
        <title>Genomic evolution and insights into agronomic trait innovations of Sesamum species.</title>
        <authorList>
            <person name="Miao H."/>
            <person name="Wang L."/>
            <person name="Qu L."/>
            <person name="Liu H."/>
            <person name="Sun Y."/>
            <person name="Le M."/>
            <person name="Wang Q."/>
            <person name="Wei S."/>
            <person name="Zheng Y."/>
            <person name="Lin W."/>
            <person name="Duan Y."/>
            <person name="Cao H."/>
            <person name="Xiong S."/>
            <person name="Wang X."/>
            <person name="Wei L."/>
            <person name="Li C."/>
            <person name="Ma Q."/>
            <person name="Ju M."/>
            <person name="Zhao R."/>
            <person name="Li G."/>
            <person name="Mu C."/>
            <person name="Tian Q."/>
            <person name="Mei H."/>
            <person name="Zhang T."/>
            <person name="Gao T."/>
            <person name="Zhang H."/>
        </authorList>
    </citation>
    <scope>NUCLEOTIDE SEQUENCE</scope>
    <source>
        <strain evidence="4">KEN8</strain>
    </source>
</reference>
<evidence type="ECO:0000256" key="2">
    <source>
        <dbReference type="ARBA" id="ARBA00022679"/>
    </source>
</evidence>
<accession>A0AAW2SY43</accession>
<protein>
    <submittedName>
        <fullName evidence="4">Salutaridinol 7-O-acetyltransferase</fullName>
    </submittedName>
</protein>
<comment type="caution">
    <text evidence="4">The sequence shown here is derived from an EMBL/GenBank/DDBJ whole genome shotgun (WGS) entry which is preliminary data.</text>
</comment>
<keyword evidence="3" id="KW-0012">Acyltransferase</keyword>
<dbReference type="PANTHER" id="PTHR31623">
    <property type="entry name" value="F21J9.9"/>
    <property type="match status" value="1"/>
</dbReference>
<organism evidence="4">
    <name type="scientific">Sesamum calycinum</name>
    <dbReference type="NCBI Taxonomy" id="2727403"/>
    <lineage>
        <taxon>Eukaryota</taxon>
        <taxon>Viridiplantae</taxon>
        <taxon>Streptophyta</taxon>
        <taxon>Embryophyta</taxon>
        <taxon>Tracheophyta</taxon>
        <taxon>Spermatophyta</taxon>
        <taxon>Magnoliopsida</taxon>
        <taxon>eudicotyledons</taxon>
        <taxon>Gunneridae</taxon>
        <taxon>Pentapetalae</taxon>
        <taxon>asterids</taxon>
        <taxon>lamiids</taxon>
        <taxon>Lamiales</taxon>
        <taxon>Pedaliaceae</taxon>
        <taxon>Sesamum</taxon>
    </lineage>
</organism>
<evidence type="ECO:0000256" key="1">
    <source>
        <dbReference type="ARBA" id="ARBA00009861"/>
    </source>
</evidence>
<reference evidence="4" key="1">
    <citation type="submission" date="2020-06" db="EMBL/GenBank/DDBJ databases">
        <authorList>
            <person name="Li T."/>
            <person name="Hu X."/>
            <person name="Zhang T."/>
            <person name="Song X."/>
            <person name="Zhang H."/>
            <person name="Dai N."/>
            <person name="Sheng W."/>
            <person name="Hou X."/>
            <person name="Wei L."/>
        </authorList>
    </citation>
    <scope>NUCLEOTIDE SEQUENCE</scope>
    <source>
        <strain evidence="4">KEN8</strain>
        <tissue evidence="4">Leaf</tissue>
    </source>
</reference>